<accession>A0A5J4Z2M5</accession>
<gene>
    <name evidence="2" type="ORF">FVE85_0646</name>
</gene>
<dbReference type="EMBL" id="VRMN01000002">
    <property type="protein sequence ID" value="KAA8496917.1"/>
    <property type="molecule type" value="Genomic_DNA"/>
</dbReference>
<feature type="compositionally biased region" description="Basic and acidic residues" evidence="1">
    <location>
        <begin position="76"/>
        <end position="92"/>
    </location>
</feature>
<feature type="region of interest" description="Disordered" evidence="1">
    <location>
        <begin position="1"/>
        <end position="167"/>
    </location>
</feature>
<proteinExistence type="predicted"/>
<organism evidence="2 3">
    <name type="scientific">Porphyridium purpureum</name>
    <name type="common">Red alga</name>
    <name type="synonym">Porphyridium cruentum</name>
    <dbReference type="NCBI Taxonomy" id="35688"/>
    <lineage>
        <taxon>Eukaryota</taxon>
        <taxon>Rhodophyta</taxon>
        <taxon>Bangiophyceae</taxon>
        <taxon>Porphyridiales</taxon>
        <taxon>Porphyridiaceae</taxon>
        <taxon>Porphyridium</taxon>
    </lineage>
</organism>
<dbReference type="AlphaFoldDB" id="A0A5J4Z2M5"/>
<comment type="caution">
    <text evidence="2">The sequence shown here is derived from an EMBL/GenBank/DDBJ whole genome shotgun (WGS) entry which is preliminary data.</text>
</comment>
<reference evidence="3" key="1">
    <citation type="journal article" date="2019" name="Nat. Commun.">
        <title>Expansion of phycobilisome linker gene families in mesophilic red algae.</title>
        <authorList>
            <person name="Lee J."/>
            <person name="Kim D."/>
            <person name="Bhattacharya D."/>
            <person name="Yoon H.S."/>
        </authorList>
    </citation>
    <scope>NUCLEOTIDE SEQUENCE [LARGE SCALE GENOMIC DNA]</scope>
    <source>
        <strain evidence="3">CCMP 1328</strain>
    </source>
</reference>
<feature type="compositionally biased region" description="Low complexity" evidence="1">
    <location>
        <begin position="147"/>
        <end position="163"/>
    </location>
</feature>
<keyword evidence="3" id="KW-1185">Reference proteome</keyword>
<feature type="compositionally biased region" description="Basic and acidic residues" evidence="1">
    <location>
        <begin position="44"/>
        <end position="60"/>
    </location>
</feature>
<feature type="compositionally biased region" description="Basic and acidic residues" evidence="1">
    <location>
        <begin position="20"/>
        <end position="30"/>
    </location>
</feature>
<name>A0A5J4Z2M5_PORPP</name>
<protein>
    <submittedName>
        <fullName evidence="2">Uncharacterized protein</fullName>
    </submittedName>
</protein>
<dbReference type="Proteomes" id="UP000324585">
    <property type="component" value="Unassembled WGS sequence"/>
</dbReference>
<evidence type="ECO:0000256" key="1">
    <source>
        <dbReference type="SAM" id="MobiDB-lite"/>
    </source>
</evidence>
<evidence type="ECO:0000313" key="2">
    <source>
        <dbReference type="EMBL" id="KAA8496917.1"/>
    </source>
</evidence>
<feature type="compositionally biased region" description="Low complexity" evidence="1">
    <location>
        <begin position="106"/>
        <end position="132"/>
    </location>
</feature>
<evidence type="ECO:0000313" key="3">
    <source>
        <dbReference type="Proteomes" id="UP000324585"/>
    </source>
</evidence>
<sequence length="193" mass="20744">MPTAPSLGHSQSPPGSGLQEKPKEIDHDPLQELSADDPALLLRVRADSLNKAWKPDRQVKVENTMQREPLIQATHRQNEHELNDREDDRFSLPEEDIVFDEDPSKASRMSWSSSSGGSSISTSRSRSSKGTKQGMNTSGASEHEDALSVSLSGLGSMSDGTGLTQSSGSVFVYGQSRAASNEGDNEQSSEVSA</sequence>